<reference evidence="1 2" key="1">
    <citation type="submission" date="2019-07" db="EMBL/GenBank/DDBJ databases">
        <title>Whole genome shotgun sequence of Gluconobacter kanchanaburiensis NBRC 103587.</title>
        <authorList>
            <person name="Hosoyama A."/>
            <person name="Uohara A."/>
            <person name="Ohji S."/>
            <person name="Ichikawa N."/>
        </authorList>
    </citation>
    <scope>NUCLEOTIDE SEQUENCE [LARGE SCALE GENOMIC DNA]</scope>
    <source>
        <strain evidence="1 2">NBRC 103587</strain>
    </source>
</reference>
<gene>
    <name evidence="1" type="ORF">GKA01_17900</name>
</gene>
<dbReference type="GO" id="GO:0044781">
    <property type="term" value="P:bacterial-type flagellum organization"/>
    <property type="evidence" value="ECO:0007669"/>
    <property type="project" value="InterPro"/>
</dbReference>
<accession>A0A511BAC7</accession>
<evidence type="ECO:0000313" key="2">
    <source>
        <dbReference type="Proteomes" id="UP000321079"/>
    </source>
</evidence>
<organism evidence="1 2">
    <name type="scientific">Gluconobacter kanchanaburiensis NBRC 103587</name>
    <dbReference type="NCBI Taxonomy" id="1307948"/>
    <lineage>
        <taxon>Bacteria</taxon>
        <taxon>Pseudomonadati</taxon>
        <taxon>Pseudomonadota</taxon>
        <taxon>Alphaproteobacteria</taxon>
        <taxon>Acetobacterales</taxon>
        <taxon>Acetobacteraceae</taxon>
        <taxon>Gluconobacter</taxon>
    </lineage>
</organism>
<dbReference type="AlphaFoldDB" id="A0A511BAC7"/>
<dbReference type="EMBL" id="BJVA01000009">
    <property type="protein sequence ID" value="GEK96593.1"/>
    <property type="molecule type" value="Genomic_DNA"/>
</dbReference>
<evidence type="ECO:0008006" key="3">
    <source>
        <dbReference type="Google" id="ProtNLM"/>
    </source>
</evidence>
<dbReference type="OrthoDB" id="9808944at2"/>
<evidence type="ECO:0000313" key="1">
    <source>
        <dbReference type="EMBL" id="GEK96593.1"/>
    </source>
</evidence>
<protein>
    <recommendedName>
        <fullName evidence="3">Flagellin assembly protein</fullName>
    </recommendedName>
</protein>
<proteinExistence type="predicted"/>
<name>A0A511BAC7_9PROT</name>
<dbReference type="Proteomes" id="UP000321079">
    <property type="component" value="Unassembled WGS sequence"/>
</dbReference>
<dbReference type="Pfam" id="PF07309">
    <property type="entry name" value="FlaF"/>
    <property type="match status" value="1"/>
</dbReference>
<dbReference type="InterPro" id="IPR010845">
    <property type="entry name" value="FlaF"/>
</dbReference>
<keyword evidence="2" id="KW-1185">Reference proteome</keyword>
<comment type="caution">
    <text evidence="1">The sequence shown here is derived from an EMBL/GenBank/DDBJ whole genome shotgun (WGS) entry which is preliminary data.</text>
</comment>
<dbReference type="RefSeq" id="WP_146861654.1">
    <property type="nucleotide sequence ID" value="NZ_BARK01000031.1"/>
</dbReference>
<sequence>MTYAFSQYQKQSGSYLSSREIEVMAFRHVNTLLTQAADHEAKVAALAANLKLWSLLSLSVERVDCPLPTVLRDDLIKVGSWSMRYSNAAFNAPKDLQPLIDINNDMIEGLAAAAPAPAPQGTAPSVSDAYGATSARSSLELVG</sequence>